<dbReference type="AlphaFoldDB" id="A0A1Z5JVD8"/>
<evidence type="ECO:0000313" key="4">
    <source>
        <dbReference type="EMBL" id="GAX17997.1"/>
    </source>
</evidence>
<comment type="caution">
    <text evidence="4">The sequence shown here is derived from an EMBL/GenBank/DDBJ whole genome shotgun (WGS) entry which is preliminary data.</text>
</comment>
<accession>A0A1Z5JVD8</accession>
<organism evidence="4 5">
    <name type="scientific">Fistulifera solaris</name>
    <name type="common">Oleaginous diatom</name>
    <dbReference type="NCBI Taxonomy" id="1519565"/>
    <lineage>
        <taxon>Eukaryota</taxon>
        <taxon>Sar</taxon>
        <taxon>Stramenopiles</taxon>
        <taxon>Ochrophyta</taxon>
        <taxon>Bacillariophyta</taxon>
        <taxon>Bacillariophyceae</taxon>
        <taxon>Bacillariophycidae</taxon>
        <taxon>Naviculales</taxon>
        <taxon>Naviculaceae</taxon>
        <taxon>Fistulifera</taxon>
    </lineage>
</organism>
<reference evidence="4 5" key="1">
    <citation type="journal article" date="2015" name="Plant Cell">
        <title>Oil accumulation by the oleaginous diatom Fistulifera solaris as revealed by the genome and transcriptome.</title>
        <authorList>
            <person name="Tanaka T."/>
            <person name="Maeda Y."/>
            <person name="Veluchamy A."/>
            <person name="Tanaka M."/>
            <person name="Abida H."/>
            <person name="Marechal E."/>
            <person name="Bowler C."/>
            <person name="Muto M."/>
            <person name="Sunaga Y."/>
            <person name="Tanaka M."/>
            <person name="Yoshino T."/>
            <person name="Taniguchi T."/>
            <person name="Fukuda Y."/>
            <person name="Nemoto M."/>
            <person name="Matsumoto M."/>
            <person name="Wong P.S."/>
            <person name="Aburatani S."/>
            <person name="Fujibuchi W."/>
        </authorList>
    </citation>
    <scope>NUCLEOTIDE SEQUENCE [LARGE SCALE GENOMIC DNA]</scope>
    <source>
        <strain evidence="4 5">JPCC DA0580</strain>
    </source>
</reference>
<sequence>MDEFRAGVTACLRSWSALRTAVQSGWGGVDSLAKAEYLRQHILEFDFSAMDCMDLEDNLAIFMEEEFSVVLEDDSERQLAETIWRMYEQCQQGDTTLARQMVAVAETALAQVEEYPVQVQSTECDDDDDDDEAMEADEAPTLVPAVSAGTLSARDYANQYLFGPPRGSQLPTVPEGPVRQLGEAAPPAPEPEMDKDGFMTVTTKGRKKK</sequence>
<evidence type="ECO:0000313" key="5">
    <source>
        <dbReference type="Proteomes" id="UP000198406"/>
    </source>
</evidence>
<name>A0A1Z5JVD8_FISSO</name>
<keyword evidence="5" id="KW-1185">Reference proteome</keyword>
<dbReference type="InterPro" id="IPR019398">
    <property type="entry name" value="Pre-rRNA_process_TSR2"/>
</dbReference>
<feature type="region of interest" description="Disordered" evidence="3">
    <location>
        <begin position="159"/>
        <end position="209"/>
    </location>
</feature>
<keyword evidence="2" id="KW-0698">rRNA processing</keyword>
<dbReference type="InParanoid" id="A0A1Z5JVD8"/>
<evidence type="ECO:0000256" key="2">
    <source>
        <dbReference type="ARBA" id="ARBA00022552"/>
    </source>
</evidence>
<evidence type="ECO:0000256" key="1">
    <source>
        <dbReference type="ARBA" id="ARBA00006524"/>
    </source>
</evidence>
<dbReference type="PANTHER" id="PTHR21250">
    <property type="entry name" value="PRE-RRNA-PROCESSING PROTEIN TSR2 HOMOLOG"/>
    <property type="match status" value="1"/>
</dbReference>
<evidence type="ECO:0000256" key="3">
    <source>
        <dbReference type="SAM" id="MobiDB-lite"/>
    </source>
</evidence>
<dbReference type="EMBL" id="BDSP01000123">
    <property type="protein sequence ID" value="GAX17997.1"/>
    <property type="molecule type" value="Genomic_DNA"/>
</dbReference>
<dbReference type="OrthoDB" id="263560at2759"/>
<gene>
    <name evidence="4" type="ORF">FisN_18Hh210</name>
</gene>
<proteinExistence type="inferred from homology"/>
<dbReference type="Proteomes" id="UP000198406">
    <property type="component" value="Unassembled WGS sequence"/>
</dbReference>
<dbReference type="Pfam" id="PF10273">
    <property type="entry name" value="WGG"/>
    <property type="match status" value="1"/>
</dbReference>
<dbReference type="GO" id="GO:0006364">
    <property type="term" value="P:rRNA processing"/>
    <property type="evidence" value="ECO:0007669"/>
    <property type="project" value="UniProtKB-KW"/>
</dbReference>
<protein>
    <submittedName>
        <fullName evidence="4">Pre-rRNA-processing protein TSR2</fullName>
    </submittedName>
</protein>
<comment type="similarity">
    <text evidence="1">Belongs to the TSR2 family.</text>
</comment>